<dbReference type="SMART" id="SM00530">
    <property type="entry name" value="HTH_XRE"/>
    <property type="match status" value="1"/>
</dbReference>
<dbReference type="Gene3D" id="1.10.260.40">
    <property type="entry name" value="lambda repressor-like DNA-binding domains"/>
    <property type="match status" value="1"/>
</dbReference>
<dbReference type="EMBL" id="BAABHK010000004">
    <property type="protein sequence ID" value="GAA4626414.1"/>
    <property type="molecule type" value="Genomic_DNA"/>
</dbReference>
<gene>
    <name evidence="2" type="ORF">GCM10023196_034580</name>
</gene>
<dbReference type="CDD" id="cd00093">
    <property type="entry name" value="HTH_XRE"/>
    <property type="match status" value="1"/>
</dbReference>
<comment type="caution">
    <text evidence="2">The sequence shown here is derived from an EMBL/GenBank/DDBJ whole genome shotgun (WGS) entry which is preliminary data.</text>
</comment>
<dbReference type="RefSeq" id="WP_345431845.1">
    <property type="nucleotide sequence ID" value="NZ_BAABHK010000004.1"/>
</dbReference>
<dbReference type="SUPFAM" id="SSF47413">
    <property type="entry name" value="lambda repressor-like DNA-binding domains"/>
    <property type="match status" value="1"/>
</dbReference>
<sequence>MAAQRDAHEAPAIRAFGIALEARRSAAGLSKNELAEKLGCSPQYVGQIEVAKNTPSKAFAQDLDTLFEAGEQFYKLWKLVNDTRHLTTLPPGFEKYVKLEKQASKIQKFEPLLITGLFQTEAYSRTIMGHSLQPDAADSAIAARMKRKELLFQANPPHVFLILDEGVIRRTVGTREIMREQLEHLLELSDEGGKVKIQIVPSGVGYYAGLTGGFTILGFDDKPDVAYTESAGEGKLVEGRDRVALKVIAWDLIQGHTLDVVRSRALLKEVMESYERV</sequence>
<accession>A0ABP8U8R1</accession>
<evidence type="ECO:0000313" key="3">
    <source>
        <dbReference type="Proteomes" id="UP001501442"/>
    </source>
</evidence>
<evidence type="ECO:0000259" key="1">
    <source>
        <dbReference type="PROSITE" id="PS50943"/>
    </source>
</evidence>
<feature type="domain" description="HTH cro/C1-type" evidence="1">
    <location>
        <begin position="20"/>
        <end position="73"/>
    </location>
</feature>
<dbReference type="Pfam" id="PF19054">
    <property type="entry name" value="DUF5753"/>
    <property type="match status" value="1"/>
</dbReference>
<protein>
    <submittedName>
        <fullName evidence="2">Helix-turn-helix transcriptional regulator</fullName>
    </submittedName>
</protein>
<dbReference type="Proteomes" id="UP001501442">
    <property type="component" value="Unassembled WGS sequence"/>
</dbReference>
<dbReference type="InterPro" id="IPR043917">
    <property type="entry name" value="DUF5753"/>
</dbReference>
<dbReference type="PROSITE" id="PS50943">
    <property type="entry name" value="HTH_CROC1"/>
    <property type="match status" value="1"/>
</dbReference>
<organism evidence="2 3">
    <name type="scientific">Actinoallomurus vinaceus</name>
    <dbReference type="NCBI Taxonomy" id="1080074"/>
    <lineage>
        <taxon>Bacteria</taxon>
        <taxon>Bacillati</taxon>
        <taxon>Actinomycetota</taxon>
        <taxon>Actinomycetes</taxon>
        <taxon>Streptosporangiales</taxon>
        <taxon>Thermomonosporaceae</taxon>
        <taxon>Actinoallomurus</taxon>
    </lineage>
</organism>
<keyword evidence="3" id="KW-1185">Reference proteome</keyword>
<dbReference type="Pfam" id="PF13560">
    <property type="entry name" value="HTH_31"/>
    <property type="match status" value="1"/>
</dbReference>
<evidence type="ECO:0000313" key="2">
    <source>
        <dbReference type="EMBL" id="GAA4626414.1"/>
    </source>
</evidence>
<reference evidence="3" key="1">
    <citation type="journal article" date="2019" name="Int. J. Syst. Evol. Microbiol.">
        <title>The Global Catalogue of Microorganisms (GCM) 10K type strain sequencing project: providing services to taxonomists for standard genome sequencing and annotation.</title>
        <authorList>
            <consortium name="The Broad Institute Genomics Platform"/>
            <consortium name="The Broad Institute Genome Sequencing Center for Infectious Disease"/>
            <person name="Wu L."/>
            <person name="Ma J."/>
        </authorList>
    </citation>
    <scope>NUCLEOTIDE SEQUENCE [LARGE SCALE GENOMIC DNA]</scope>
    <source>
        <strain evidence="3">JCM 17939</strain>
    </source>
</reference>
<dbReference type="InterPro" id="IPR001387">
    <property type="entry name" value="Cro/C1-type_HTH"/>
</dbReference>
<dbReference type="InterPro" id="IPR010982">
    <property type="entry name" value="Lambda_DNA-bd_dom_sf"/>
</dbReference>
<proteinExistence type="predicted"/>
<name>A0ABP8U8R1_9ACTN</name>